<feature type="non-terminal residue" evidence="1">
    <location>
        <position position="1"/>
    </location>
</feature>
<evidence type="ECO:0000313" key="1">
    <source>
        <dbReference type="EMBL" id="CAA9382856.1"/>
    </source>
</evidence>
<accession>A0A6J4NBF6</accession>
<protein>
    <submittedName>
        <fullName evidence="1">Uncharacterized protein</fullName>
    </submittedName>
</protein>
<feature type="non-terminal residue" evidence="1">
    <location>
        <position position="59"/>
    </location>
</feature>
<sequence length="59" mass="6078">VEVGPVLHLRGRRARAVGRGVLCRLRPPGLALAVRPAARPVVRLAAVGVLGVGPAARQV</sequence>
<proteinExistence type="predicted"/>
<gene>
    <name evidence="1" type="ORF">AVDCRST_MAG64-763</name>
</gene>
<reference evidence="1" key="1">
    <citation type="submission" date="2020-02" db="EMBL/GenBank/DDBJ databases">
        <authorList>
            <person name="Meier V. D."/>
        </authorList>
    </citation>
    <scope>NUCLEOTIDE SEQUENCE</scope>
    <source>
        <strain evidence="1">AVDCRST_MAG64</strain>
    </source>
</reference>
<dbReference type="EMBL" id="CADCUQ010000187">
    <property type="protein sequence ID" value="CAA9382856.1"/>
    <property type="molecule type" value="Genomic_DNA"/>
</dbReference>
<name>A0A6J4NBF6_9BACT</name>
<dbReference type="AlphaFoldDB" id="A0A6J4NBF6"/>
<organism evidence="1">
    <name type="scientific">uncultured Phycisphaerae bacterium</name>
    <dbReference type="NCBI Taxonomy" id="904963"/>
    <lineage>
        <taxon>Bacteria</taxon>
        <taxon>Pseudomonadati</taxon>
        <taxon>Planctomycetota</taxon>
        <taxon>Phycisphaerae</taxon>
        <taxon>environmental samples</taxon>
    </lineage>
</organism>